<accession>A0ABD4ZY51</accession>
<comment type="cofactor">
    <cofactor evidence="1">
        <name>[4Fe-4S] cluster</name>
        <dbReference type="ChEBI" id="CHEBI:49883"/>
    </cofactor>
</comment>
<dbReference type="SUPFAM" id="SSF102114">
    <property type="entry name" value="Radical SAM enzymes"/>
    <property type="match status" value="1"/>
</dbReference>
<dbReference type="InterPro" id="IPR058240">
    <property type="entry name" value="rSAM_sf"/>
</dbReference>
<dbReference type="RefSeq" id="WP_285908153.1">
    <property type="nucleotide sequence ID" value="NZ_JASUBT010000040.1"/>
</dbReference>
<dbReference type="NCBIfam" id="TIGR04085">
    <property type="entry name" value="rSAM_more_4Fe4S"/>
    <property type="match status" value="1"/>
</dbReference>
<name>A0ABD4ZY51_ENTGA</name>
<sequence>RVDPKGRGTFQRVLQTKQLFDHFEIDYNVLCVLTNPLAKEAKKVFRFLKEQKIDFVQFIPCLDDLDAKERNSYALTPKRFAGFYHQLLQLWLQELAEGHYVSIKLFDDLLNLLVKKQVTACGILGNCQVQYIIEADGSVYPCDFYVLDDYRMGYIQEQTLRQLFEQDIAKTFVCQRPEMPKKCLSCPFQKMCRGGCKRMKDAIYVDGDYCGYQQLLQEFVPQINRILGLLQGVSV</sequence>
<dbReference type="AlphaFoldDB" id="A0ABD4ZY51"/>
<evidence type="ECO:0000313" key="4">
    <source>
        <dbReference type="Proteomes" id="UP001241571"/>
    </source>
</evidence>
<organism evidence="3 4">
    <name type="scientific">Enterococcus gallinarum</name>
    <dbReference type="NCBI Taxonomy" id="1353"/>
    <lineage>
        <taxon>Bacteria</taxon>
        <taxon>Bacillati</taxon>
        <taxon>Bacillota</taxon>
        <taxon>Bacilli</taxon>
        <taxon>Lactobacillales</taxon>
        <taxon>Enterococcaceae</taxon>
        <taxon>Enterococcus</taxon>
    </lineage>
</organism>
<dbReference type="PANTHER" id="PTHR43273:SF3">
    <property type="entry name" value="ANAEROBIC SULFATASE-MATURATING ENZYME HOMOLOG ASLB-RELATED"/>
    <property type="match status" value="1"/>
</dbReference>
<dbReference type="InterPro" id="IPR023867">
    <property type="entry name" value="Sulphatase_maturase_rSAM"/>
</dbReference>
<feature type="non-terminal residue" evidence="3">
    <location>
        <position position="1"/>
    </location>
</feature>
<proteinExistence type="predicted"/>
<protein>
    <submittedName>
        <fullName evidence="3">SPASM domain-containing protein</fullName>
    </submittedName>
</protein>
<feature type="domain" description="4Fe4S-binding SPASM" evidence="2">
    <location>
        <begin position="129"/>
        <end position="187"/>
    </location>
</feature>
<comment type="caution">
    <text evidence="3">The sequence shown here is derived from an EMBL/GenBank/DDBJ whole genome shotgun (WGS) entry which is preliminary data.</text>
</comment>
<dbReference type="Proteomes" id="UP001241571">
    <property type="component" value="Unassembled WGS sequence"/>
</dbReference>
<gene>
    <name evidence="3" type="ORF">QRX88_18455</name>
</gene>
<evidence type="ECO:0000256" key="1">
    <source>
        <dbReference type="ARBA" id="ARBA00001966"/>
    </source>
</evidence>
<dbReference type="Gene3D" id="3.20.20.70">
    <property type="entry name" value="Aldolase class I"/>
    <property type="match status" value="1"/>
</dbReference>
<evidence type="ECO:0000313" key="3">
    <source>
        <dbReference type="EMBL" id="MDL4937682.1"/>
    </source>
</evidence>
<dbReference type="PANTHER" id="PTHR43273">
    <property type="entry name" value="ANAEROBIC SULFATASE-MATURATING ENZYME HOMOLOG ASLB-RELATED"/>
    <property type="match status" value="1"/>
</dbReference>
<dbReference type="InterPro" id="IPR023885">
    <property type="entry name" value="4Fe4S-binding_SPASM_dom"/>
</dbReference>
<reference evidence="3 4" key="1">
    <citation type="submission" date="2023-06" db="EMBL/GenBank/DDBJ databases">
        <title>Acute promotion of culturable opportunistic pathogens and persistent increase of antibiotic resistance following antibiotic exposure in mouse gut microbiota.</title>
        <authorList>
            <person name="Li L."/>
            <person name="Wang B."/>
            <person name="Sun Y."/>
            <person name="Wang M."/>
            <person name="Xu H."/>
        </authorList>
    </citation>
    <scope>NUCLEOTIDE SEQUENCE [LARGE SCALE GENOMIC DNA]</scope>
    <source>
        <strain evidence="3 4">CRI2_2</strain>
    </source>
</reference>
<dbReference type="InterPro" id="IPR013785">
    <property type="entry name" value="Aldolase_TIM"/>
</dbReference>
<dbReference type="EMBL" id="JASUBT010000040">
    <property type="protein sequence ID" value="MDL4937682.1"/>
    <property type="molecule type" value="Genomic_DNA"/>
</dbReference>
<dbReference type="Pfam" id="PF13186">
    <property type="entry name" value="SPASM"/>
    <property type="match status" value="1"/>
</dbReference>
<evidence type="ECO:0000259" key="2">
    <source>
        <dbReference type="Pfam" id="PF13186"/>
    </source>
</evidence>